<name>B8MEY0_TALSN</name>
<evidence type="ECO:0000313" key="2">
    <source>
        <dbReference type="Proteomes" id="UP000001745"/>
    </source>
</evidence>
<dbReference type="GeneID" id="8109969"/>
<gene>
    <name evidence="1" type="ORF">TSTA_023170</name>
</gene>
<dbReference type="EMBL" id="EQ962656">
    <property type="protein sequence ID" value="EED17263.1"/>
    <property type="molecule type" value="Genomic_DNA"/>
</dbReference>
<evidence type="ECO:0000313" key="1">
    <source>
        <dbReference type="EMBL" id="EED17263.1"/>
    </source>
</evidence>
<organism evidence="1 2">
    <name type="scientific">Talaromyces stipitatus (strain ATCC 10500 / CBS 375.48 / QM 6759 / NRRL 1006)</name>
    <name type="common">Penicillium stipitatum</name>
    <dbReference type="NCBI Taxonomy" id="441959"/>
    <lineage>
        <taxon>Eukaryota</taxon>
        <taxon>Fungi</taxon>
        <taxon>Dikarya</taxon>
        <taxon>Ascomycota</taxon>
        <taxon>Pezizomycotina</taxon>
        <taxon>Eurotiomycetes</taxon>
        <taxon>Eurotiomycetidae</taxon>
        <taxon>Eurotiales</taxon>
        <taxon>Trichocomaceae</taxon>
        <taxon>Talaromyces</taxon>
        <taxon>Talaromyces sect. Talaromyces</taxon>
    </lineage>
</organism>
<dbReference type="STRING" id="441959.B8MEY0"/>
<proteinExistence type="predicted"/>
<protein>
    <submittedName>
        <fullName evidence="1">Uncharacterized protein</fullName>
    </submittedName>
</protein>
<accession>B8MEY0</accession>
<dbReference type="PhylomeDB" id="B8MEY0"/>
<dbReference type="InParanoid" id="B8MEY0"/>
<dbReference type="RefSeq" id="XP_002484497.1">
    <property type="nucleotide sequence ID" value="XM_002484452.1"/>
</dbReference>
<keyword evidence="2" id="KW-1185">Reference proteome</keyword>
<dbReference type="AlphaFoldDB" id="B8MEY0"/>
<dbReference type="HOGENOM" id="CLU_2074710_0_0_1"/>
<dbReference type="OrthoDB" id="3563554at2759"/>
<dbReference type="VEuPathDB" id="FungiDB:TSTA_023170"/>
<dbReference type="Proteomes" id="UP000001745">
    <property type="component" value="Unassembled WGS sequence"/>
</dbReference>
<reference evidence="2" key="1">
    <citation type="journal article" date="2015" name="Genome Announc.">
        <title>Genome sequence of the AIDS-associated pathogen Penicillium marneffei (ATCC18224) and its near taxonomic relative Talaromyces stipitatus (ATCC10500).</title>
        <authorList>
            <person name="Nierman W.C."/>
            <person name="Fedorova-Abrams N.D."/>
            <person name="Andrianopoulos A."/>
        </authorList>
    </citation>
    <scope>NUCLEOTIDE SEQUENCE [LARGE SCALE GENOMIC DNA]</scope>
    <source>
        <strain evidence="2">ATCC 10500 / CBS 375.48 / QM 6759 / NRRL 1006</strain>
    </source>
</reference>
<sequence length="118" mass="13484">MSFDWRKPDPPRKFTVNEKNARVWVKQFQEIWDFARGNLEIAQQCQKKQANKHRREVDFDVGDEVMKLADQAAGPYKIIEKVGQAYRLKLDEGIKIAACVIDRAIEGSDFGKSKAGGD</sequence>